<protein>
    <submittedName>
        <fullName evidence="3">Biotin--[acetyl-CoA-carboxylase] ligase</fullName>
        <ecNumber evidence="3">6.3.4.15</ecNumber>
    </submittedName>
</protein>
<comment type="caution">
    <text evidence="3">The sequence shown here is derived from an EMBL/GenBank/DDBJ whole genome shotgun (WGS) entry which is preliminary data.</text>
</comment>
<dbReference type="Proteomes" id="UP000886884">
    <property type="component" value="Unassembled WGS sequence"/>
</dbReference>
<evidence type="ECO:0000259" key="2">
    <source>
        <dbReference type="Pfam" id="PF03099"/>
    </source>
</evidence>
<accession>A0A9D1P9Z0</accession>
<dbReference type="GO" id="GO:0004077">
    <property type="term" value="F:biotin--[biotin carboxyl-carrier protein] ligase activity"/>
    <property type="evidence" value="ECO:0007669"/>
    <property type="project" value="UniProtKB-EC"/>
</dbReference>
<sequence length="254" mass="26769">MCKDSTWAARLRALTGAQEIEAYRAIDSTNARAKAWARAGAAQGALVIAAGQTAGRGRLGRTFASPADAGLYMTVILWPDGAALERLTIAAAVATCEAIEACTPYRPGIKWVNDLLLGEKKICGILAEAVTSPGGARGAVVGIGVNLAEGALPEELRGIAGALGGVERDALAGRIYQNLLRDALNPSEALLEEYRARSILLGREIDYCEKGVWRHARAEGIGAAGELLVRDEKGALHALCAGEVTMHREEKARK</sequence>
<reference evidence="3" key="1">
    <citation type="submission" date="2020-10" db="EMBL/GenBank/DDBJ databases">
        <authorList>
            <person name="Gilroy R."/>
        </authorList>
    </citation>
    <scope>NUCLEOTIDE SEQUENCE</scope>
    <source>
        <strain evidence="3">CHK183-6373</strain>
    </source>
</reference>
<gene>
    <name evidence="3" type="ORF">IAA64_13650</name>
</gene>
<proteinExistence type="predicted"/>
<dbReference type="Gene3D" id="2.30.30.100">
    <property type="match status" value="1"/>
</dbReference>
<feature type="domain" description="BPL/LPL catalytic" evidence="2">
    <location>
        <begin position="25"/>
        <end position="146"/>
    </location>
</feature>
<dbReference type="GO" id="GO:0009249">
    <property type="term" value="P:protein lipoylation"/>
    <property type="evidence" value="ECO:0007669"/>
    <property type="project" value="UniProtKB-ARBA"/>
</dbReference>
<reference evidence="3" key="2">
    <citation type="journal article" date="2021" name="PeerJ">
        <title>Extensive microbial diversity within the chicken gut microbiome revealed by metagenomics and culture.</title>
        <authorList>
            <person name="Gilroy R."/>
            <person name="Ravi A."/>
            <person name="Getino M."/>
            <person name="Pursley I."/>
            <person name="Horton D.L."/>
            <person name="Alikhan N.F."/>
            <person name="Baker D."/>
            <person name="Gharbi K."/>
            <person name="Hall N."/>
            <person name="Watson M."/>
            <person name="Adriaenssens E.M."/>
            <person name="Foster-Nyarko E."/>
            <person name="Jarju S."/>
            <person name="Secka A."/>
            <person name="Antonio M."/>
            <person name="Oren A."/>
            <person name="Chaudhuri R.R."/>
            <person name="La Ragione R."/>
            <person name="Hildebrand F."/>
            <person name="Pallen M.J."/>
        </authorList>
    </citation>
    <scope>NUCLEOTIDE SEQUENCE</scope>
    <source>
        <strain evidence="3">CHK183-6373</strain>
    </source>
</reference>
<dbReference type="AlphaFoldDB" id="A0A9D1P9Z0"/>
<dbReference type="InterPro" id="IPR004408">
    <property type="entry name" value="Biotin_CoA_COase_ligase"/>
</dbReference>
<dbReference type="InterPro" id="IPR004143">
    <property type="entry name" value="BPL_LPL_catalytic"/>
</dbReference>
<dbReference type="GO" id="GO:0016740">
    <property type="term" value="F:transferase activity"/>
    <property type="evidence" value="ECO:0007669"/>
    <property type="project" value="UniProtKB-ARBA"/>
</dbReference>
<dbReference type="PANTHER" id="PTHR12835">
    <property type="entry name" value="BIOTIN PROTEIN LIGASE"/>
    <property type="match status" value="1"/>
</dbReference>
<dbReference type="CDD" id="cd16442">
    <property type="entry name" value="BPL"/>
    <property type="match status" value="1"/>
</dbReference>
<evidence type="ECO:0000256" key="1">
    <source>
        <dbReference type="ARBA" id="ARBA00022598"/>
    </source>
</evidence>
<dbReference type="SUPFAM" id="SSF55681">
    <property type="entry name" value="Class II aaRS and biotin synthetases"/>
    <property type="match status" value="1"/>
</dbReference>
<name>A0A9D1P9Z0_9FIRM</name>
<dbReference type="InterPro" id="IPR045864">
    <property type="entry name" value="aa-tRNA-synth_II/BPL/LPL"/>
</dbReference>
<evidence type="ECO:0000313" key="3">
    <source>
        <dbReference type="EMBL" id="HIV29002.1"/>
    </source>
</evidence>
<dbReference type="NCBIfam" id="TIGR00121">
    <property type="entry name" value="birA_ligase"/>
    <property type="match status" value="1"/>
</dbReference>
<dbReference type="EC" id="6.3.4.15" evidence="3"/>
<dbReference type="GO" id="GO:0005737">
    <property type="term" value="C:cytoplasm"/>
    <property type="evidence" value="ECO:0007669"/>
    <property type="project" value="TreeGrafter"/>
</dbReference>
<dbReference type="PANTHER" id="PTHR12835:SF5">
    <property type="entry name" value="BIOTIN--PROTEIN LIGASE"/>
    <property type="match status" value="1"/>
</dbReference>
<keyword evidence="1 3" id="KW-0436">Ligase</keyword>
<dbReference type="Gene3D" id="3.30.930.10">
    <property type="entry name" value="Bira Bifunctional Protein, Domain 2"/>
    <property type="match status" value="1"/>
</dbReference>
<dbReference type="EMBL" id="DVOT01000246">
    <property type="protein sequence ID" value="HIV29002.1"/>
    <property type="molecule type" value="Genomic_DNA"/>
</dbReference>
<evidence type="ECO:0000313" key="4">
    <source>
        <dbReference type="Proteomes" id="UP000886884"/>
    </source>
</evidence>
<organism evidence="3 4">
    <name type="scientific">Candidatus Ornithocaccomicrobium faecavium</name>
    <dbReference type="NCBI Taxonomy" id="2840890"/>
    <lineage>
        <taxon>Bacteria</taxon>
        <taxon>Bacillati</taxon>
        <taxon>Bacillota</taxon>
        <taxon>Clostridia</taxon>
        <taxon>Candidatus Ornithocaccomicrobium</taxon>
    </lineage>
</organism>
<dbReference type="Pfam" id="PF03099">
    <property type="entry name" value="BPL_LplA_LipB"/>
    <property type="match status" value="1"/>
</dbReference>